<comment type="caution">
    <text evidence="1">The sequence shown here is derived from an EMBL/GenBank/DDBJ whole genome shotgun (WGS) entry which is preliminary data.</text>
</comment>
<reference evidence="1 2" key="1">
    <citation type="submission" date="2016-02" db="EMBL/GenBank/DDBJ databases">
        <authorList>
            <person name="Wen L."/>
            <person name="He K."/>
            <person name="Yang H."/>
        </authorList>
    </citation>
    <scope>NUCLEOTIDE SEQUENCE [LARGE SCALE GENOMIC DNA]</scope>
    <source>
        <strain evidence="1 2">CMW7778B</strain>
    </source>
</reference>
<dbReference type="PATRIC" id="fig|2702.101.peg.541"/>
<gene>
    <name evidence="1" type="ORF">HMPREF3230_00558</name>
</gene>
<accession>A0A135Z7Z6</accession>
<evidence type="ECO:0000313" key="1">
    <source>
        <dbReference type="EMBL" id="KXI17762.1"/>
    </source>
</evidence>
<sequence length="62" mass="7019">MQQQFCSARAESSLIALCKVKLCCFCKRSVLQNGKASPTTSKTYVRKQQNLLYSKQNLTETN</sequence>
<dbReference type="Proteomes" id="UP000070505">
    <property type="component" value="Unassembled WGS sequence"/>
</dbReference>
<protein>
    <submittedName>
        <fullName evidence="1">Uncharacterized protein</fullName>
    </submittedName>
</protein>
<dbReference type="AlphaFoldDB" id="A0A135Z7Z6"/>
<evidence type="ECO:0000313" key="2">
    <source>
        <dbReference type="Proteomes" id="UP000070505"/>
    </source>
</evidence>
<proteinExistence type="predicted"/>
<dbReference type="EMBL" id="LSRC01000020">
    <property type="protein sequence ID" value="KXI17762.1"/>
    <property type="molecule type" value="Genomic_DNA"/>
</dbReference>
<organism evidence="1 2">
    <name type="scientific">Gardnerella vaginalis</name>
    <dbReference type="NCBI Taxonomy" id="2702"/>
    <lineage>
        <taxon>Bacteria</taxon>
        <taxon>Bacillati</taxon>
        <taxon>Actinomycetota</taxon>
        <taxon>Actinomycetes</taxon>
        <taxon>Bifidobacteriales</taxon>
        <taxon>Bifidobacteriaceae</taxon>
        <taxon>Gardnerella</taxon>
    </lineage>
</organism>
<name>A0A135Z7Z6_GARVA</name>